<sequence>MSNLEQMIDVAKSCPGYKPVSDKLEAVSSISSQKSCTNCSNYEYGKCRKNLFDDVLTSLPNWKK</sequence>
<reference evidence="1 2" key="1">
    <citation type="journal article" date="2019" name="Int. J. Syst. Evol. Microbiol.">
        <title>Clostridium fermenticellae sp. nov., isolated from the mud in a fermentation cellar for the production of the Chinese liquor, baijiu.</title>
        <authorList>
            <person name="Xu P.X."/>
            <person name="Chai L.J."/>
            <person name="Qiu T."/>
            <person name="Zhang X.J."/>
            <person name="Lu Z.M."/>
            <person name="Xiao C."/>
            <person name="Wang S.T."/>
            <person name="Shen C.H."/>
            <person name="Shi J.S."/>
            <person name="Xu Z.H."/>
        </authorList>
    </citation>
    <scope>NUCLEOTIDE SEQUENCE [LARGE SCALE GENOMIC DNA]</scope>
    <source>
        <strain evidence="1 2">JN500901</strain>
    </source>
</reference>
<accession>A0A386H0I5</accession>
<keyword evidence="2" id="KW-1185">Reference proteome</keyword>
<dbReference type="Proteomes" id="UP000266301">
    <property type="component" value="Chromosome"/>
</dbReference>
<evidence type="ECO:0000313" key="2">
    <source>
        <dbReference type="Proteomes" id="UP000266301"/>
    </source>
</evidence>
<dbReference type="RefSeq" id="WP_119969794.1">
    <property type="nucleotide sequence ID" value="NZ_CP032416.1"/>
</dbReference>
<organism evidence="1 2">
    <name type="scientific">Clostridium fermenticellae</name>
    <dbReference type="NCBI Taxonomy" id="2068654"/>
    <lineage>
        <taxon>Bacteria</taxon>
        <taxon>Bacillati</taxon>
        <taxon>Bacillota</taxon>
        <taxon>Clostridia</taxon>
        <taxon>Eubacteriales</taxon>
        <taxon>Clostridiaceae</taxon>
        <taxon>Clostridium</taxon>
    </lineage>
</organism>
<evidence type="ECO:0000313" key="1">
    <source>
        <dbReference type="EMBL" id="AYD39083.1"/>
    </source>
</evidence>
<gene>
    <name evidence="1" type="ORF">D4Z93_00255</name>
</gene>
<protein>
    <submittedName>
        <fullName evidence="1">Uncharacterized protein</fullName>
    </submittedName>
</protein>
<dbReference type="EMBL" id="CP032416">
    <property type="protein sequence ID" value="AYD39083.1"/>
    <property type="molecule type" value="Genomic_DNA"/>
</dbReference>
<dbReference type="AlphaFoldDB" id="A0A386H0I5"/>
<proteinExistence type="predicted"/>
<dbReference type="KEGG" id="cfer:D4Z93_00255"/>
<dbReference type="OrthoDB" id="1725471at2"/>
<name>A0A386H0I5_9CLOT</name>